<evidence type="ECO:0000256" key="2">
    <source>
        <dbReference type="ARBA" id="ARBA00012438"/>
    </source>
</evidence>
<dbReference type="SUPFAM" id="SSF52172">
    <property type="entry name" value="CheY-like"/>
    <property type="match status" value="1"/>
</dbReference>
<evidence type="ECO:0000313" key="9">
    <source>
        <dbReference type="EMBL" id="KKJ00541.1"/>
    </source>
</evidence>
<dbReference type="PROSITE" id="PS50110">
    <property type="entry name" value="RESPONSE_REGULATORY"/>
    <property type="match status" value="1"/>
</dbReference>
<dbReference type="PRINTS" id="PR00344">
    <property type="entry name" value="BCTRLSENSOR"/>
</dbReference>
<dbReference type="Gene3D" id="3.40.50.2300">
    <property type="match status" value="1"/>
</dbReference>
<dbReference type="EC" id="2.7.13.3" evidence="2"/>
<comment type="caution">
    <text evidence="9">The sequence shown here is derived from an EMBL/GenBank/DDBJ whole genome shotgun (WGS) entry which is preliminary data.</text>
</comment>
<dbReference type="PANTHER" id="PTHR43065:SF50">
    <property type="entry name" value="HISTIDINE KINASE"/>
    <property type="match status" value="1"/>
</dbReference>
<dbReference type="Pfam" id="PF02518">
    <property type="entry name" value="HATPase_c"/>
    <property type="match status" value="1"/>
</dbReference>
<dbReference type="InterPro" id="IPR011006">
    <property type="entry name" value="CheY-like_superfamily"/>
</dbReference>
<evidence type="ECO:0000256" key="1">
    <source>
        <dbReference type="ARBA" id="ARBA00000085"/>
    </source>
</evidence>
<sequence length="458" mass="50678">MILVVDDSRSNRAFLRDMLRSAGYQVINAATGEEALDLLQADDAHEIWPDLILLDVILPGIDGFETCRRLKARKETQDIFVVFMTSLTETTDKVKGLSLGAVDYITKPLQPEEVKARISVHLQLRHLTKTLEQQVIDRTADLQQAVDNLKRMQMQLIQSEKMSALGQLVSGVAHEINNPVGCVAGNIKPAQGYVQDLLEIIDLLLAQPSEPSAEVSQLLEDLDFDFIREDLPKLLGSMKLGADRIQEIVKSLRNFSRLDEDQKKPADLHTGLESTLMILKHRLKAKPERDAITIVRNYGDLPKVHCYASQLNQVFMNILGNAIDAIDETFAEAPGQSLQERITTNAQYQGQIVITTHCGGQWVTVQIEDNGYGVKAEAANKLFDPFFTTKSSDRGTGLGLSISHHIVADKHGGTLDYQSCTQAGVAQGTCFTIHIPVNAEPENLPQAHHSPYEVLAKS</sequence>
<dbReference type="SMART" id="SM00448">
    <property type="entry name" value="REC"/>
    <property type="match status" value="1"/>
</dbReference>
<gene>
    <name evidence="9" type="ORF">PROH_09730</name>
</gene>
<dbReference type="STRING" id="317619.GCA_000332315_00704"/>
<dbReference type="PANTHER" id="PTHR43065">
    <property type="entry name" value="SENSOR HISTIDINE KINASE"/>
    <property type="match status" value="1"/>
</dbReference>
<keyword evidence="3 6" id="KW-0597">Phosphoprotein</keyword>
<evidence type="ECO:0000313" key="10">
    <source>
        <dbReference type="Proteomes" id="UP000034681"/>
    </source>
</evidence>
<dbReference type="InterPro" id="IPR001789">
    <property type="entry name" value="Sig_transdc_resp-reg_receiver"/>
</dbReference>
<dbReference type="Proteomes" id="UP000034681">
    <property type="component" value="Unassembled WGS sequence"/>
</dbReference>
<name>A0A0M2PVS2_PROHO</name>
<evidence type="ECO:0000256" key="6">
    <source>
        <dbReference type="PROSITE-ProRule" id="PRU00169"/>
    </source>
</evidence>
<dbReference type="Gene3D" id="1.10.287.130">
    <property type="match status" value="1"/>
</dbReference>
<dbReference type="InterPro" id="IPR003661">
    <property type="entry name" value="HisK_dim/P_dom"/>
</dbReference>
<dbReference type="InterPro" id="IPR004358">
    <property type="entry name" value="Sig_transdc_His_kin-like_C"/>
</dbReference>
<dbReference type="InterPro" id="IPR005467">
    <property type="entry name" value="His_kinase_dom"/>
</dbReference>
<feature type="domain" description="Response regulatory" evidence="8">
    <location>
        <begin position="1"/>
        <end position="122"/>
    </location>
</feature>
<dbReference type="InterPro" id="IPR036890">
    <property type="entry name" value="HATPase_C_sf"/>
</dbReference>
<protein>
    <recommendedName>
        <fullName evidence="2">histidine kinase</fullName>
        <ecNumber evidence="2">2.7.13.3</ecNumber>
    </recommendedName>
</protein>
<keyword evidence="4" id="KW-0808">Transferase</keyword>
<keyword evidence="5" id="KW-0902">Two-component regulatory system</keyword>
<feature type="domain" description="Histidine kinase" evidence="7">
    <location>
        <begin position="171"/>
        <end position="439"/>
    </location>
</feature>
<evidence type="ECO:0000259" key="8">
    <source>
        <dbReference type="PROSITE" id="PS50110"/>
    </source>
</evidence>
<proteinExistence type="predicted"/>
<dbReference type="EMBL" id="AJTX02000004">
    <property type="protein sequence ID" value="KKJ00541.1"/>
    <property type="molecule type" value="Genomic_DNA"/>
</dbReference>
<dbReference type="CDD" id="cd00082">
    <property type="entry name" value="HisKA"/>
    <property type="match status" value="1"/>
</dbReference>
<dbReference type="AlphaFoldDB" id="A0A0M2PVS2"/>
<keyword evidence="10" id="KW-1185">Reference proteome</keyword>
<reference evidence="9" key="1">
    <citation type="submission" date="2012-04" db="EMBL/GenBank/DDBJ databases">
        <authorList>
            <person name="Borisov I.G."/>
            <person name="Ivanikova N.V."/>
            <person name="Pinevich A.V."/>
        </authorList>
    </citation>
    <scope>NUCLEOTIDE SEQUENCE</scope>
    <source>
        <strain evidence="9">CALU 1027</strain>
    </source>
</reference>
<keyword evidence="4" id="KW-0418">Kinase</keyword>
<organism evidence="9 10">
    <name type="scientific">Prochlorothrix hollandica PCC 9006 = CALU 1027</name>
    <dbReference type="NCBI Taxonomy" id="317619"/>
    <lineage>
        <taxon>Bacteria</taxon>
        <taxon>Bacillati</taxon>
        <taxon>Cyanobacteriota</taxon>
        <taxon>Cyanophyceae</taxon>
        <taxon>Prochlorotrichales</taxon>
        <taxon>Prochlorotrichaceae</taxon>
        <taxon>Prochlorothrix</taxon>
    </lineage>
</organism>
<evidence type="ECO:0000256" key="5">
    <source>
        <dbReference type="ARBA" id="ARBA00023012"/>
    </source>
</evidence>
<dbReference type="SUPFAM" id="SSF47384">
    <property type="entry name" value="Homodimeric domain of signal transducing histidine kinase"/>
    <property type="match status" value="1"/>
</dbReference>
<dbReference type="SMART" id="SM00387">
    <property type="entry name" value="HATPase_c"/>
    <property type="match status" value="1"/>
</dbReference>
<dbReference type="InterPro" id="IPR036097">
    <property type="entry name" value="HisK_dim/P_sf"/>
</dbReference>
<dbReference type="GO" id="GO:0000155">
    <property type="term" value="F:phosphorelay sensor kinase activity"/>
    <property type="evidence" value="ECO:0007669"/>
    <property type="project" value="InterPro"/>
</dbReference>
<evidence type="ECO:0000256" key="4">
    <source>
        <dbReference type="ARBA" id="ARBA00022777"/>
    </source>
</evidence>
<feature type="modified residue" description="4-aspartylphosphate" evidence="6">
    <location>
        <position position="55"/>
    </location>
</feature>
<comment type="catalytic activity">
    <reaction evidence="1">
        <text>ATP + protein L-histidine = ADP + protein N-phospho-L-histidine.</text>
        <dbReference type="EC" id="2.7.13.3"/>
    </reaction>
</comment>
<evidence type="ECO:0000256" key="3">
    <source>
        <dbReference type="ARBA" id="ARBA00022553"/>
    </source>
</evidence>
<dbReference type="Pfam" id="PF00072">
    <property type="entry name" value="Response_reg"/>
    <property type="match status" value="1"/>
</dbReference>
<dbReference type="eggNOG" id="COG4191">
    <property type="taxonomic scope" value="Bacteria"/>
</dbReference>
<dbReference type="InterPro" id="IPR003594">
    <property type="entry name" value="HATPase_dom"/>
</dbReference>
<dbReference type="Gene3D" id="3.30.565.10">
    <property type="entry name" value="Histidine kinase-like ATPase, C-terminal domain"/>
    <property type="match status" value="1"/>
</dbReference>
<accession>A0A0M2PVS2</accession>
<dbReference type="SUPFAM" id="SSF55874">
    <property type="entry name" value="ATPase domain of HSP90 chaperone/DNA topoisomerase II/histidine kinase"/>
    <property type="match status" value="1"/>
</dbReference>
<evidence type="ECO:0000259" key="7">
    <source>
        <dbReference type="PROSITE" id="PS50109"/>
    </source>
</evidence>
<dbReference type="PROSITE" id="PS50109">
    <property type="entry name" value="HIS_KIN"/>
    <property type="match status" value="1"/>
</dbReference>